<dbReference type="AlphaFoldDB" id="A0A6A6LKM2"/>
<dbReference type="PANTHER" id="PTHR11439:SF502">
    <property type="entry name" value="SECRETED RXLR EFFECTOR PROTEIN 161-LIKE"/>
    <property type="match status" value="1"/>
</dbReference>
<dbReference type="Pfam" id="PF07727">
    <property type="entry name" value="RVT_2"/>
    <property type="match status" value="1"/>
</dbReference>
<evidence type="ECO:0000313" key="3">
    <source>
        <dbReference type="Proteomes" id="UP000467840"/>
    </source>
</evidence>
<evidence type="ECO:0000313" key="2">
    <source>
        <dbReference type="EMBL" id="KAF2301960.1"/>
    </source>
</evidence>
<accession>A0A6A6LKM2</accession>
<reference evidence="2 3" key="1">
    <citation type="journal article" date="2020" name="Mol. Plant">
        <title>The Chromosome-Based Rubber Tree Genome Provides New Insights into Spurge Genome Evolution and Rubber Biosynthesis.</title>
        <authorList>
            <person name="Liu J."/>
            <person name="Shi C."/>
            <person name="Shi C.C."/>
            <person name="Li W."/>
            <person name="Zhang Q.J."/>
            <person name="Zhang Y."/>
            <person name="Li K."/>
            <person name="Lu H.F."/>
            <person name="Shi C."/>
            <person name="Zhu S.T."/>
            <person name="Xiao Z.Y."/>
            <person name="Nan H."/>
            <person name="Yue Y."/>
            <person name="Zhu X.G."/>
            <person name="Wu Y."/>
            <person name="Hong X.N."/>
            <person name="Fan G.Y."/>
            <person name="Tong Y."/>
            <person name="Zhang D."/>
            <person name="Mao C.L."/>
            <person name="Liu Y.L."/>
            <person name="Hao S.J."/>
            <person name="Liu W.Q."/>
            <person name="Lv M.Q."/>
            <person name="Zhang H.B."/>
            <person name="Liu Y."/>
            <person name="Hu-Tang G.R."/>
            <person name="Wang J.P."/>
            <person name="Wang J.H."/>
            <person name="Sun Y.H."/>
            <person name="Ni S.B."/>
            <person name="Chen W.B."/>
            <person name="Zhang X.C."/>
            <person name="Jiao Y.N."/>
            <person name="Eichler E.E."/>
            <person name="Li G.H."/>
            <person name="Liu X."/>
            <person name="Gao L.Z."/>
        </authorList>
    </citation>
    <scope>NUCLEOTIDE SEQUENCE [LARGE SCALE GENOMIC DNA]</scope>
    <source>
        <strain evidence="3">cv. GT1</strain>
        <tissue evidence="2">Leaf</tissue>
    </source>
</reference>
<dbReference type="SUPFAM" id="SSF56672">
    <property type="entry name" value="DNA/RNA polymerases"/>
    <property type="match status" value="1"/>
</dbReference>
<organism evidence="2 3">
    <name type="scientific">Hevea brasiliensis</name>
    <name type="common">Para rubber tree</name>
    <name type="synonym">Siphonia brasiliensis</name>
    <dbReference type="NCBI Taxonomy" id="3981"/>
    <lineage>
        <taxon>Eukaryota</taxon>
        <taxon>Viridiplantae</taxon>
        <taxon>Streptophyta</taxon>
        <taxon>Embryophyta</taxon>
        <taxon>Tracheophyta</taxon>
        <taxon>Spermatophyta</taxon>
        <taxon>Magnoliopsida</taxon>
        <taxon>eudicotyledons</taxon>
        <taxon>Gunneridae</taxon>
        <taxon>Pentapetalae</taxon>
        <taxon>rosids</taxon>
        <taxon>fabids</taxon>
        <taxon>Malpighiales</taxon>
        <taxon>Euphorbiaceae</taxon>
        <taxon>Crotonoideae</taxon>
        <taxon>Micrandreae</taxon>
        <taxon>Hevea</taxon>
    </lineage>
</organism>
<keyword evidence="3" id="KW-1185">Reference proteome</keyword>
<evidence type="ECO:0000259" key="1">
    <source>
        <dbReference type="Pfam" id="PF07727"/>
    </source>
</evidence>
<proteinExistence type="predicted"/>
<dbReference type="Proteomes" id="UP000467840">
    <property type="component" value="Chromosome 4"/>
</dbReference>
<dbReference type="PANTHER" id="PTHR11439">
    <property type="entry name" value="GAG-POL-RELATED RETROTRANSPOSON"/>
    <property type="match status" value="1"/>
</dbReference>
<protein>
    <recommendedName>
        <fullName evidence="1">Reverse transcriptase Ty1/copia-type domain-containing protein</fullName>
    </recommendedName>
</protein>
<comment type="caution">
    <text evidence="2">The sequence shown here is derived from an EMBL/GenBank/DDBJ whole genome shotgun (WGS) entry which is preliminary data.</text>
</comment>
<dbReference type="EMBL" id="JAAGAX010000010">
    <property type="protein sequence ID" value="KAF2301960.1"/>
    <property type="molecule type" value="Genomic_DNA"/>
</dbReference>
<dbReference type="InterPro" id="IPR013103">
    <property type="entry name" value="RVT_2"/>
</dbReference>
<gene>
    <name evidence="2" type="ORF">GH714_030871</name>
</gene>
<feature type="domain" description="Reverse transcriptase Ty1/copia-type" evidence="1">
    <location>
        <begin position="1"/>
        <end position="63"/>
    </location>
</feature>
<name>A0A6A6LKM2_HEVBR</name>
<dbReference type="InterPro" id="IPR043502">
    <property type="entry name" value="DNA/RNA_pol_sf"/>
</dbReference>
<sequence>MIQEFKSEMLTAFEMTDLGEMSYFLGMEISQSQKGIFICQRKYAYEILKIFSMENSKPIGTPLCQILKLCKDDKSDKVDVGIYRSLIGCLLYLTSTRLDLTFAASLLSRFMNSPSVTHFQAAKRVLRYLRGSMDHGIMFKKVDKMELIGYTDSYWVGSIDDMRSTYGFFLYNWVCPGLSRYCVMESGCVASLYYARLRNLKWA</sequence>